<sequence>MQEEYESAEGPGGLGRVDPHAQDQEHEHENEEEEEEEGYYFVSPCDPETGWDEKEKTVFFNALREIPSDTWNLVDRCMMLKRHLPNRSIRDIAVRLRHLLQTEMKVFQAQKALAASADSLKALEELDSRFVSEEALVPLLRAEQLLHYLDSRIERSRLEGNEVIMKHFLLHLIELKALLNQMPHAQEIPDLPLLNLMFIPEHQREELKEHQRLVQQQQQQIQQTHTHGVHTHPHQHPQHHSPPVSPPPPPPPSPPPSPFPPIARGTGGGAPDPGGFVQRRPGPLPPSPSPPQDASTGVARLAPSPPRSTAEAAPPVSVSSTAAAAARGPPGPGPLDVRPVLPPCSSLPSPAGSSLASSSVPKAAAPPPPTASESAAVGPKRGKEGEPTAPPPLPELPAPSSPGGGTFAPRPSSAHSPPFGTASGPSGTAPAQKEKRH</sequence>
<feature type="compositionally biased region" description="Basic and acidic residues" evidence="1">
    <location>
        <begin position="17"/>
        <end position="29"/>
    </location>
</feature>
<gene>
    <name evidence="2" type="ORF">Cvel_2728</name>
</gene>
<feature type="compositionally biased region" description="Low complexity" evidence="1">
    <location>
        <begin position="343"/>
        <end position="363"/>
    </location>
</feature>
<protein>
    <submittedName>
        <fullName evidence="2">Uncharacterized protein</fullName>
    </submittedName>
</protein>
<feature type="region of interest" description="Disordered" evidence="1">
    <location>
        <begin position="1"/>
        <end position="46"/>
    </location>
</feature>
<dbReference type="PRINTS" id="PR01218">
    <property type="entry name" value="PSTLEXTENSIN"/>
</dbReference>
<feature type="compositionally biased region" description="Pro residues" evidence="1">
    <location>
        <begin position="388"/>
        <end position="400"/>
    </location>
</feature>
<evidence type="ECO:0000256" key="1">
    <source>
        <dbReference type="SAM" id="MobiDB-lite"/>
    </source>
</evidence>
<dbReference type="VEuPathDB" id="CryptoDB:Cvel_2728"/>
<proteinExistence type="predicted"/>
<feature type="compositionally biased region" description="Pro residues" evidence="1">
    <location>
        <begin position="282"/>
        <end position="291"/>
    </location>
</feature>
<accession>A0A0G4F557</accession>
<feature type="region of interest" description="Disordered" evidence="1">
    <location>
        <begin position="207"/>
        <end position="437"/>
    </location>
</feature>
<reference evidence="2" key="1">
    <citation type="submission" date="2014-11" db="EMBL/GenBank/DDBJ databases">
        <authorList>
            <person name="Otto D Thomas"/>
            <person name="Naeem Raeece"/>
        </authorList>
    </citation>
    <scope>NUCLEOTIDE SEQUENCE</scope>
</reference>
<feature type="compositionally biased region" description="Pro residues" evidence="1">
    <location>
        <begin position="243"/>
        <end position="261"/>
    </location>
</feature>
<dbReference type="AlphaFoldDB" id="A0A0G4F557"/>
<dbReference type="InterPro" id="IPR003882">
    <property type="entry name" value="Pistil_extensin"/>
</dbReference>
<evidence type="ECO:0000313" key="2">
    <source>
        <dbReference type="EMBL" id="CEM06861.1"/>
    </source>
</evidence>
<feature type="compositionally biased region" description="Basic residues" evidence="1">
    <location>
        <begin position="227"/>
        <end position="239"/>
    </location>
</feature>
<feature type="compositionally biased region" description="Low complexity" evidence="1">
    <location>
        <begin position="214"/>
        <end position="226"/>
    </location>
</feature>
<dbReference type="EMBL" id="CDMZ01000110">
    <property type="protein sequence ID" value="CEM06861.1"/>
    <property type="molecule type" value="Genomic_DNA"/>
</dbReference>
<feature type="compositionally biased region" description="Low complexity" evidence="1">
    <location>
        <begin position="308"/>
        <end position="328"/>
    </location>
</feature>
<organism evidence="2">
    <name type="scientific">Chromera velia CCMP2878</name>
    <dbReference type="NCBI Taxonomy" id="1169474"/>
    <lineage>
        <taxon>Eukaryota</taxon>
        <taxon>Sar</taxon>
        <taxon>Alveolata</taxon>
        <taxon>Colpodellida</taxon>
        <taxon>Chromeraceae</taxon>
        <taxon>Chromera</taxon>
    </lineage>
</organism>
<name>A0A0G4F557_9ALVE</name>